<dbReference type="InterPro" id="IPR004154">
    <property type="entry name" value="Anticodon-bd"/>
</dbReference>
<dbReference type="PANTHER" id="PTHR11451:SF44">
    <property type="entry name" value="THREONINE--TRNA LIGASE, CHLOROPLASTIC_MITOCHONDRIAL 2"/>
    <property type="match status" value="1"/>
</dbReference>
<evidence type="ECO:0000256" key="2">
    <source>
        <dbReference type="ARBA" id="ARBA00022490"/>
    </source>
</evidence>
<dbReference type="FunFam" id="3.30.980.10:FF:000005">
    <property type="entry name" value="Threonyl-tRNA synthetase, mitochondrial"/>
    <property type="match status" value="1"/>
</dbReference>
<dbReference type="HAMAP" id="MF_00184">
    <property type="entry name" value="Thr_tRNA_synth"/>
    <property type="match status" value="1"/>
</dbReference>
<protein>
    <recommendedName>
        <fullName evidence="13">Threonine--tRNA ligase</fullName>
        <ecNumber evidence="13">6.1.1.3</ecNumber>
    </recommendedName>
    <alternativeName>
        <fullName evidence="13">Threonyl-tRNA synthetase</fullName>
        <shortName evidence="13">ThrRS</shortName>
    </alternativeName>
</protein>
<keyword evidence="5 13" id="KW-0479">Metal-binding</keyword>
<dbReference type="InterPro" id="IPR036621">
    <property type="entry name" value="Anticodon-bd_dom_sf"/>
</dbReference>
<dbReference type="KEGG" id="pabo:BCY86_02530"/>
<dbReference type="Pfam" id="PF07973">
    <property type="entry name" value="tRNA_SAD"/>
    <property type="match status" value="1"/>
</dbReference>
<dbReference type="EMBL" id="CP016908">
    <property type="protein sequence ID" value="APS00852.1"/>
    <property type="molecule type" value="Genomic_DNA"/>
</dbReference>
<dbReference type="Pfam" id="PF00587">
    <property type="entry name" value="tRNA-synt_2b"/>
    <property type="match status" value="1"/>
</dbReference>
<evidence type="ECO:0000256" key="10">
    <source>
        <dbReference type="ARBA" id="ARBA00022917"/>
    </source>
</evidence>
<evidence type="ECO:0000256" key="5">
    <source>
        <dbReference type="ARBA" id="ARBA00022723"/>
    </source>
</evidence>
<dbReference type="EC" id="6.1.1.3" evidence="13"/>
<keyword evidence="8 13" id="KW-0067">ATP-binding</keyword>
<keyword evidence="4 13" id="KW-0436">Ligase</keyword>
<evidence type="ECO:0000256" key="11">
    <source>
        <dbReference type="ARBA" id="ARBA00023146"/>
    </source>
</evidence>
<keyword evidence="6 13" id="KW-0547">Nucleotide-binding</keyword>
<dbReference type="GO" id="GO:0005737">
    <property type="term" value="C:cytoplasm"/>
    <property type="evidence" value="ECO:0007669"/>
    <property type="project" value="UniProtKB-SubCell"/>
</dbReference>
<comment type="similarity">
    <text evidence="1 13">Belongs to the class-II aminoacyl-tRNA synthetase family.</text>
</comment>
<dbReference type="InterPro" id="IPR045864">
    <property type="entry name" value="aa-tRNA-synth_II/BPL/LPL"/>
</dbReference>
<keyword evidence="3 13" id="KW-0820">tRNA-binding</keyword>
<comment type="subunit">
    <text evidence="13">Homodimer.</text>
</comment>
<evidence type="ECO:0000256" key="7">
    <source>
        <dbReference type="ARBA" id="ARBA00022833"/>
    </source>
</evidence>
<dbReference type="InterPro" id="IPR012947">
    <property type="entry name" value="tRNA_SAD"/>
</dbReference>
<dbReference type="Gene3D" id="3.30.930.10">
    <property type="entry name" value="Bira Bifunctional Protein, Domain 2"/>
    <property type="match status" value="1"/>
</dbReference>
<gene>
    <name evidence="13" type="primary">thrS</name>
    <name evidence="15" type="ORF">BCY86_02530</name>
</gene>
<feature type="binding site" evidence="13">
    <location>
        <position position="368"/>
    </location>
    <ligand>
        <name>Zn(2+)</name>
        <dbReference type="ChEBI" id="CHEBI:29105"/>
        <note>catalytic</note>
    </ligand>
</feature>
<dbReference type="InterPro" id="IPR033728">
    <property type="entry name" value="ThrRS_core"/>
</dbReference>
<dbReference type="SUPFAM" id="SSF55681">
    <property type="entry name" value="Class II aaRS and biotin synthetases"/>
    <property type="match status" value="1"/>
</dbReference>
<feature type="binding site" evidence="13">
    <location>
        <position position="494"/>
    </location>
    <ligand>
        <name>Zn(2+)</name>
        <dbReference type="ChEBI" id="CHEBI:29105"/>
        <note>catalytic</note>
    </ligand>
</feature>
<name>A0A1L6MZA6_9BACT</name>
<dbReference type="InterPro" id="IPR002320">
    <property type="entry name" value="Thr-tRNA-ligase_IIa"/>
</dbReference>
<dbReference type="STRING" id="1882918.BCY86_02530"/>
<dbReference type="InterPro" id="IPR047246">
    <property type="entry name" value="ThrRS_anticodon"/>
</dbReference>
<evidence type="ECO:0000256" key="6">
    <source>
        <dbReference type="ARBA" id="ARBA00022741"/>
    </source>
</evidence>
<dbReference type="CDD" id="cd00860">
    <property type="entry name" value="ThrRS_anticodon"/>
    <property type="match status" value="1"/>
</dbReference>
<sequence length="636" mass="73241">MDLHTPIDEGVGCVPIRASDPEGLEVIRHSSAHVMADAVQRLFPETKVTFGPAIEDGFYYDFERPDAPFREEDFEAIERAMRKIIQKDTPFRREVISREAAVRYFQSKGEHFKVEHIQTLPEGEEITLYRHGGDGADEWVDLCAGPHVPSTGFLKAIKLTRVAGSYWRGDERNPRLQRIYGTAFDSEEELSEYLKRVEEAKQRDHRKLGKELDLFFFDPLAPAMPFFMPKGAFVYHTLIEYIRSLYKVYGYEEVVTPQVFDPELFQKSGHLEYYRENIYRLWTEDGWGNETEKGPLSRKEMHRLWEKRSFAIKPMNCPAHCMMFRARMRSYRDLPWRVADFGRLHRYERGGVVHGLTRVRTLCQDDAHIFCAEEDVPQEITKFIRLLDEVYRTFKFDNMHVKLATRPLQRIGTDEEWDRSESALEQGLRDSGLPFEISEGEGAFYGPKIEFHIQDALKRSWQLGTIQYDSNLPSRFDLTYVGADGKKYRPLMLHRAVLGSIERFYGIYLEHCAGHFPVWLAPRQVSVLTVTNQSDAYALEVVHALRSAGVRVDLDCTPDKLGAKMRHALLARYPYIAVVGAKEMESRTVMLRSRAHGELGAMDVASFVDRVCKEASLPGSGSFLERTALQGGDDTH</sequence>
<evidence type="ECO:0000256" key="3">
    <source>
        <dbReference type="ARBA" id="ARBA00022555"/>
    </source>
</evidence>
<evidence type="ECO:0000256" key="12">
    <source>
        <dbReference type="ARBA" id="ARBA00049515"/>
    </source>
</evidence>
<comment type="catalytic activity">
    <reaction evidence="12 13">
        <text>tRNA(Thr) + L-threonine + ATP = L-threonyl-tRNA(Thr) + AMP + diphosphate + H(+)</text>
        <dbReference type="Rhea" id="RHEA:24624"/>
        <dbReference type="Rhea" id="RHEA-COMP:9670"/>
        <dbReference type="Rhea" id="RHEA-COMP:9704"/>
        <dbReference type="ChEBI" id="CHEBI:15378"/>
        <dbReference type="ChEBI" id="CHEBI:30616"/>
        <dbReference type="ChEBI" id="CHEBI:33019"/>
        <dbReference type="ChEBI" id="CHEBI:57926"/>
        <dbReference type="ChEBI" id="CHEBI:78442"/>
        <dbReference type="ChEBI" id="CHEBI:78534"/>
        <dbReference type="ChEBI" id="CHEBI:456215"/>
        <dbReference type="EC" id="6.1.1.3"/>
    </reaction>
</comment>
<dbReference type="NCBIfam" id="TIGR00418">
    <property type="entry name" value="thrS"/>
    <property type="match status" value="1"/>
</dbReference>
<keyword evidence="11 13" id="KW-0030">Aminoacyl-tRNA synthetase</keyword>
<dbReference type="GO" id="GO:0006435">
    <property type="term" value="P:threonyl-tRNA aminoacylation"/>
    <property type="evidence" value="ECO:0007669"/>
    <property type="project" value="UniProtKB-UniRule"/>
</dbReference>
<dbReference type="SUPFAM" id="SSF52954">
    <property type="entry name" value="Class II aaRS ABD-related"/>
    <property type="match status" value="1"/>
</dbReference>
<dbReference type="GO" id="GO:0000049">
    <property type="term" value="F:tRNA binding"/>
    <property type="evidence" value="ECO:0007669"/>
    <property type="project" value="UniProtKB-KW"/>
</dbReference>
<dbReference type="Gene3D" id="3.40.50.800">
    <property type="entry name" value="Anticodon-binding domain"/>
    <property type="match status" value="1"/>
</dbReference>
<dbReference type="AlphaFoldDB" id="A0A1L6MZA6"/>
<feature type="domain" description="Aminoacyl-transfer RNA synthetases class-II family profile" evidence="14">
    <location>
        <begin position="234"/>
        <end position="517"/>
    </location>
</feature>
<comment type="caution">
    <text evidence="13">Lacks conserved residue(s) required for the propagation of feature annotation.</text>
</comment>
<dbReference type="FunFam" id="3.30.930.10:FF:000002">
    <property type="entry name" value="Threonine--tRNA ligase"/>
    <property type="match status" value="1"/>
</dbReference>
<keyword evidence="16" id="KW-1185">Reference proteome</keyword>
<organism evidence="15 16">
    <name type="scientific">Pajaroellobacter abortibovis</name>
    <dbReference type="NCBI Taxonomy" id="1882918"/>
    <lineage>
        <taxon>Bacteria</taxon>
        <taxon>Pseudomonadati</taxon>
        <taxon>Myxococcota</taxon>
        <taxon>Polyangia</taxon>
        <taxon>Polyangiales</taxon>
        <taxon>Polyangiaceae</taxon>
    </lineage>
</organism>
<dbReference type="InterPro" id="IPR002314">
    <property type="entry name" value="aa-tRNA-synt_IIb"/>
</dbReference>
<dbReference type="GO" id="GO:0005524">
    <property type="term" value="F:ATP binding"/>
    <property type="evidence" value="ECO:0007669"/>
    <property type="project" value="UniProtKB-UniRule"/>
</dbReference>
<dbReference type="PROSITE" id="PS50862">
    <property type="entry name" value="AA_TRNA_LIGASE_II"/>
    <property type="match status" value="1"/>
</dbReference>
<dbReference type="SUPFAM" id="SSF55186">
    <property type="entry name" value="ThrRS/AlaRS common domain"/>
    <property type="match status" value="1"/>
</dbReference>
<dbReference type="SMART" id="SM00863">
    <property type="entry name" value="tRNA_SAD"/>
    <property type="match status" value="1"/>
</dbReference>
<keyword evidence="9 13" id="KW-0694">RNA-binding</keyword>
<keyword evidence="10 13" id="KW-0648">Protein biosynthesis</keyword>
<dbReference type="FunFam" id="3.30.54.20:FF:000002">
    <property type="entry name" value="Threonine--tRNA ligase"/>
    <property type="match status" value="1"/>
</dbReference>
<evidence type="ECO:0000256" key="4">
    <source>
        <dbReference type="ARBA" id="ARBA00022598"/>
    </source>
</evidence>
<evidence type="ECO:0000313" key="16">
    <source>
        <dbReference type="Proteomes" id="UP000185544"/>
    </source>
</evidence>
<reference evidence="15 16" key="1">
    <citation type="submission" date="2016-08" db="EMBL/GenBank/DDBJ databases">
        <title>Identification and validation of antigenic proteins from Pajaroellobacter abortibovis using de-novo genome sequence assembly and reverse vaccinology.</title>
        <authorList>
            <person name="Welly B.T."/>
            <person name="Miller M.R."/>
            <person name="Stott J.L."/>
            <person name="Blanchard M.T."/>
            <person name="Islas-Trejo A.D."/>
            <person name="O'Rourke S.M."/>
            <person name="Young A.E."/>
            <person name="Medrano J.F."/>
            <person name="Van Eenennaam A.L."/>
        </authorList>
    </citation>
    <scope>NUCLEOTIDE SEQUENCE [LARGE SCALE GENOMIC DNA]</scope>
    <source>
        <strain evidence="15 16">BTF92-0548A/99-0131</strain>
    </source>
</reference>
<dbReference type="FunFam" id="3.40.50.800:FF:000001">
    <property type="entry name" value="Threonine--tRNA ligase"/>
    <property type="match status" value="1"/>
</dbReference>
<dbReference type="Gene3D" id="3.30.54.20">
    <property type="match status" value="1"/>
</dbReference>
<dbReference type="GO" id="GO:0046872">
    <property type="term" value="F:metal ion binding"/>
    <property type="evidence" value="ECO:0007669"/>
    <property type="project" value="UniProtKB-KW"/>
</dbReference>
<dbReference type="CDD" id="cd00771">
    <property type="entry name" value="ThrRS_core"/>
    <property type="match status" value="1"/>
</dbReference>
<dbReference type="PANTHER" id="PTHR11451">
    <property type="entry name" value="THREONINE-TRNA LIGASE"/>
    <property type="match status" value="1"/>
</dbReference>
<keyword evidence="7 13" id="KW-0862">Zinc</keyword>
<evidence type="ECO:0000256" key="13">
    <source>
        <dbReference type="HAMAP-Rule" id="MF_00184"/>
    </source>
</evidence>
<dbReference type="Pfam" id="PF03129">
    <property type="entry name" value="HGTP_anticodon"/>
    <property type="match status" value="1"/>
</dbReference>
<evidence type="ECO:0000313" key="15">
    <source>
        <dbReference type="EMBL" id="APS00852.1"/>
    </source>
</evidence>
<dbReference type="Proteomes" id="UP000185544">
    <property type="component" value="Chromosome"/>
</dbReference>
<evidence type="ECO:0000256" key="1">
    <source>
        <dbReference type="ARBA" id="ARBA00008226"/>
    </source>
</evidence>
<dbReference type="InterPro" id="IPR018163">
    <property type="entry name" value="Thr/Ala-tRNA-synth_IIc_edit"/>
</dbReference>
<proteinExistence type="inferred from homology"/>
<evidence type="ECO:0000256" key="8">
    <source>
        <dbReference type="ARBA" id="ARBA00022840"/>
    </source>
</evidence>
<dbReference type="GO" id="GO:0004829">
    <property type="term" value="F:threonine-tRNA ligase activity"/>
    <property type="evidence" value="ECO:0007669"/>
    <property type="project" value="UniProtKB-UniRule"/>
</dbReference>
<dbReference type="InterPro" id="IPR006195">
    <property type="entry name" value="aa-tRNA-synth_II"/>
</dbReference>
<comment type="subcellular location">
    <subcellularLocation>
        <location evidence="13">Cytoplasm</location>
    </subcellularLocation>
</comment>
<evidence type="ECO:0000256" key="9">
    <source>
        <dbReference type="ARBA" id="ARBA00022884"/>
    </source>
</evidence>
<dbReference type="PRINTS" id="PR01047">
    <property type="entry name" value="TRNASYNTHTHR"/>
</dbReference>
<accession>A0A1L6MZA6</accession>
<feature type="binding site" evidence="13">
    <location>
        <position position="317"/>
    </location>
    <ligand>
        <name>Zn(2+)</name>
        <dbReference type="ChEBI" id="CHEBI:29105"/>
        <note>catalytic</note>
    </ligand>
</feature>
<evidence type="ECO:0000259" key="14">
    <source>
        <dbReference type="PROSITE" id="PS50862"/>
    </source>
</evidence>
<comment type="cofactor">
    <cofactor evidence="13">
        <name>Zn(2+)</name>
        <dbReference type="ChEBI" id="CHEBI:29105"/>
    </cofactor>
    <text evidence="13">Binds 1 zinc ion per subunit.</text>
</comment>
<dbReference type="Gene3D" id="3.30.980.10">
    <property type="entry name" value="Threonyl-trna Synthetase, Chain A, domain 2"/>
    <property type="match status" value="1"/>
</dbReference>
<keyword evidence="2 13" id="KW-0963">Cytoplasm</keyword>